<evidence type="ECO:0000256" key="2">
    <source>
        <dbReference type="ARBA" id="ARBA00022603"/>
    </source>
</evidence>
<dbReference type="PANTHER" id="PTHR43619">
    <property type="entry name" value="S-ADENOSYL-L-METHIONINE-DEPENDENT METHYLTRANSFERASE YKTD-RELATED"/>
    <property type="match status" value="1"/>
</dbReference>
<proteinExistence type="inferred from homology"/>
<evidence type="ECO:0000256" key="1">
    <source>
        <dbReference type="ARBA" id="ARBA00008138"/>
    </source>
</evidence>
<name>A0A7J7IJ52_9RHOD</name>
<dbReference type="OrthoDB" id="5933at2759"/>
<dbReference type="AlphaFoldDB" id="A0A7J7IJ52"/>
<protein>
    <recommendedName>
        <fullName evidence="7">S-adenosyl-L-methionine-dependent methyltransferase</fullName>
    </recommendedName>
</protein>
<evidence type="ECO:0000256" key="4">
    <source>
        <dbReference type="SAM" id="MobiDB-lite"/>
    </source>
</evidence>
<dbReference type="SUPFAM" id="SSF53335">
    <property type="entry name" value="S-adenosyl-L-methionine-dependent methyltransferases"/>
    <property type="match status" value="1"/>
</dbReference>
<dbReference type="NCBIfam" id="TIGR00027">
    <property type="entry name" value="mthyl_TIGR00027"/>
    <property type="match status" value="1"/>
</dbReference>
<evidence type="ECO:0000256" key="3">
    <source>
        <dbReference type="ARBA" id="ARBA00022679"/>
    </source>
</evidence>
<dbReference type="Gene3D" id="3.40.50.150">
    <property type="entry name" value="Vaccinia Virus protein VP39"/>
    <property type="match status" value="1"/>
</dbReference>
<comment type="similarity">
    <text evidence="1">Belongs to the UPF0677 family.</text>
</comment>
<dbReference type="InterPro" id="IPR029063">
    <property type="entry name" value="SAM-dependent_MTases_sf"/>
</dbReference>
<sequence length="483" mass="52651">MRTDGKRGPSIRDSTPRVVSAFFSIGRAVTGGASAKIAPATERSSVAQESASAATPAVTAKQGITETAAKKTGTMTSGGGSEVPPESAGGASAPPGATIGGRHLHLRPVLPSEPPAPPTTSEASPKATLPATEDMQHRSEPSPALSALPPTPEPSSGTLLHIHTNHPLYGMVRSSQLIAAARALELEHYGEQALFQDIFAERLAGARFMASQRERARTSTTDQLSRIPVRTRYFDDFLLRCLYGKEQGASSNEPPPRQIVILGSGLDMRAYRLKIPRDTIVYELDLPVVLEYKLRILRQEFPNHKPKALVKYVPSDLTKGWKHDLLAAGFDPDQSSVWLLEGLTYYLPEPVCRTLFSDMRSLMPAGHASWMGASFVKEALVRKLQAQALSTPRTSEESSEETFQSSELTPCPSFRLEGARKSTPRRSISRRQTFVFGTDDPEKFLKPFGFYTTAIVYLGEKGANYGRFAKAFRHTMYVTAFAG</sequence>
<keyword evidence="6" id="KW-1185">Reference proteome</keyword>
<dbReference type="GO" id="GO:0032259">
    <property type="term" value="P:methylation"/>
    <property type="evidence" value="ECO:0007669"/>
    <property type="project" value="UniProtKB-KW"/>
</dbReference>
<comment type="caution">
    <text evidence="5">The sequence shown here is derived from an EMBL/GenBank/DDBJ whole genome shotgun (WGS) entry which is preliminary data.</text>
</comment>
<dbReference type="InterPro" id="IPR007213">
    <property type="entry name" value="Ppm1/Ppm2/Tcmp"/>
</dbReference>
<keyword evidence="3" id="KW-0808">Transferase</keyword>
<feature type="compositionally biased region" description="Polar residues" evidence="4">
    <location>
        <begin position="42"/>
        <end position="53"/>
    </location>
</feature>
<dbReference type="InterPro" id="IPR011610">
    <property type="entry name" value="SAM_mthyl_Trfase_ML2640-like"/>
</dbReference>
<dbReference type="GO" id="GO:0008168">
    <property type="term" value="F:methyltransferase activity"/>
    <property type="evidence" value="ECO:0007669"/>
    <property type="project" value="UniProtKB-KW"/>
</dbReference>
<dbReference type="EMBL" id="VWRR01000009">
    <property type="protein sequence ID" value="KAF6002780.1"/>
    <property type="molecule type" value="Genomic_DNA"/>
</dbReference>
<keyword evidence="2" id="KW-0489">Methyltransferase</keyword>
<dbReference type="Pfam" id="PF04072">
    <property type="entry name" value="LCM"/>
    <property type="match status" value="1"/>
</dbReference>
<dbReference type="PANTHER" id="PTHR43619:SF2">
    <property type="entry name" value="S-ADENOSYL-L-METHIONINE-DEPENDENT METHYLTRANSFERASES SUPERFAMILY PROTEIN"/>
    <property type="match status" value="1"/>
</dbReference>
<evidence type="ECO:0000313" key="6">
    <source>
        <dbReference type="Proteomes" id="UP000530660"/>
    </source>
</evidence>
<accession>A0A7J7IJ52</accession>
<feature type="compositionally biased region" description="Low complexity" evidence="4">
    <location>
        <begin position="84"/>
        <end position="101"/>
    </location>
</feature>
<feature type="region of interest" description="Disordered" evidence="4">
    <location>
        <begin position="31"/>
        <end position="156"/>
    </location>
</feature>
<dbReference type="Proteomes" id="UP000530660">
    <property type="component" value="Unassembled WGS sequence"/>
</dbReference>
<evidence type="ECO:0008006" key="7">
    <source>
        <dbReference type="Google" id="ProtNLM"/>
    </source>
</evidence>
<reference evidence="5 6" key="1">
    <citation type="journal article" date="2020" name="J. Phycol.">
        <title>Comparative genome analysis reveals Cyanidiococcus gen. nov., a new extremophilic red algal genus sister to Cyanidioschyzon (Cyanidioschyzonaceae, Rhodophyta).</title>
        <authorList>
            <person name="Liu S.-L."/>
            <person name="Chiang Y.-R."/>
            <person name="Yoon H.S."/>
            <person name="Fu H.-Y."/>
        </authorList>
    </citation>
    <scope>NUCLEOTIDE SEQUENCE [LARGE SCALE GENOMIC DNA]</scope>
    <source>
        <strain evidence="5 6">THAL066</strain>
    </source>
</reference>
<organism evidence="5 6">
    <name type="scientific">Cyanidiococcus yangmingshanensis</name>
    <dbReference type="NCBI Taxonomy" id="2690220"/>
    <lineage>
        <taxon>Eukaryota</taxon>
        <taxon>Rhodophyta</taxon>
        <taxon>Bangiophyceae</taxon>
        <taxon>Cyanidiales</taxon>
        <taxon>Cyanidiaceae</taxon>
        <taxon>Cyanidiococcus</taxon>
    </lineage>
</organism>
<evidence type="ECO:0000313" key="5">
    <source>
        <dbReference type="EMBL" id="KAF6002780.1"/>
    </source>
</evidence>
<gene>
    <name evidence="5" type="ORF">F1559_003389</name>
</gene>